<dbReference type="GO" id="GO:0000166">
    <property type="term" value="F:nucleotide binding"/>
    <property type="evidence" value="ECO:0007669"/>
    <property type="project" value="InterPro"/>
</dbReference>
<feature type="domain" description="Gfo/Idh/MocA-like oxidoreductase C-terminal" evidence="4">
    <location>
        <begin position="133"/>
        <end position="328"/>
    </location>
</feature>
<gene>
    <name evidence="5" type="primary">iolG</name>
    <name evidence="5" type="ORF">E2553_38500</name>
</gene>
<reference evidence="5 6" key="1">
    <citation type="submission" date="2019-03" db="EMBL/GenBank/DDBJ databases">
        <title>Complete Genome Sequence of Paraburkholderia dipogonis ICMP 19430T, a Nitrogen-fixing Symbiont of the South African Invasive Legume Dipogon lignosus in New Zealand.</title>
        <authorList>
            <person name="De Meyer S.E."/>
        </authorList>
    </citation>
    <scope>NUCLEOTIDE SEQUENCE [LARGE SCALE GENOMIC DNA]</scope>
    <source>
        <strain evidence="5 6">ICMP 19430</strain>
    </source>
</reference>
<evidence type="ECO:0000313" key="5">
    <source>
        <dbReference type="EMBL" id="TFE37380.1"/>
    </source>
</evidence>
<dbReference type="InterPro" id="IPR000683">
    <property type="entry name" value="Gfo/Idh/MocA-like_OxRdtase_N"/>
</dbReference>
<dbReference type="SUPFAM" id="SSF55347">
    <property type="entry name" value="Glyceraldehyde-3-phosphate dehydrogenase-like, C-terminal domain"/>
    <property type="match status" value="1"/>
</dbReference>
<dbReference type="GO" id="GO:0050112">
    <property type="term" value="F:inositol 2-dehydrogenase (NAD+) activity"/>
    <property type="evidence" value="ECO:0007669"/>
    <property type="project" value="UniProtKB-EC"/>
</dbReference>
<comment type="caution">
    <text evidence="5">The sequence shown here is derived from an EMBL/GenBank/DDBJ whole genome shotgun (WGS) entry which is preliminary data.</text>
</comment>
<keyword evidence="2 5" id="KW-0560">Oxidoreductase</keyword>
<dbReference type="NCBIfam" id="TIGR04380">
    <property type="entry name" value="myo_inos_iolG"/>
    <property type="match status" value="1"/>
</dbReference>
<dbReference type="Proteomes" id="UP000297385">
    <property type="component" value="Unassembled WGS sequence"/>
</dbReference>
<organism evidence="5 6">
    <name type="scientific">Paraburkholderia dipogonis</name>
    <dbReference type="NCBI Taxonomy" id="1211383"/>
    <lineage>
        <taxon>Bacteria</taxon>
        <taxon>Pseudomonadati</taxon>
        <taxon>Pseudomonadota</taxon>
        <taxon>Betaproteobacteria</taxon>
        <taxon>Burkholderiales</taxon>
        <taxon>Burkholderiaceae</taxon>
        <taxon>Paraburkholderia</taxon>
    </lineage>
</organism>
<dbReference type="SUPFAM" id="SSF51735">
    <property type="entry name" value="NAD(P)-binding Rossmann-fold domains"/>
    <property type="match status" value="1"/>
</dbReference>
<dbReference type="Gene3D" id="3.30.360.10">
    <property type="entry name" value="Dihydrodipicolinate Reductase, domain 2"/>
    <property type="match status" value="1"/>
</dbReference>
<evidence type="ECO:0000313" key="6">
    <source>
        <dbReference type="Proteomes" id="UP000297385"/>
    </source>
</evidence>
<dbReference type="PANTHER" id="PTHR42840:SF3">
    <property type="entry name" value="BINDING ROSSMANN FOLD OXIDOREDUCTASE, PUTATIVE (AFU_ORTHOLOGUE AFUA_2G10240)-RELATED"/>
    <property type="match status" value="1"/>
</dbReference>
<feature type="domain" description="Gfo/Idh/MocA-like oxidoreductase N-terminal" evidence="3">
    <location>
        <begin position="2"/>
        <end position="118"/>
    </location>
</feature>
<evidence type="ECO:0000259" key="3">
    <source>
        <dbReference type="Pfam" id="PF01408"/>
    </source>
</evidence>
<sequence length="331" mass="35552">MIRVGILGCGRIGQVHARSIKQIPGAKLVAVADVSADAAKACGTRFDAEVRDAADIIASADIDAIVIATPSSTHFDVVHAVAEARKAIFCEKPIDLSSSRVVACIRTVEAAGVPFMTAFNQRFDPHFSGLERRIRDGEIGDVETVTIISRDPSPPPVSYIRTSGGLFRDMMIHDLDLARFLLNEEPVKVYAVGSALVDPAIGKEGDVDTAAVLLTTRTGRICQISNSRRSTYGYDQRVEVHGSKGMLSVPNVLASLVESATASGFRKSVAQPFFLERFGAAYLAEMEHFIDAISNGRKPAPNADDGLRAQCIADAATLSWHRGEPVDIAYQ</sequence>
<dbReference type="InterPro" id="IPR030827">
    <property type="entry name" value="Myo_inos_IolG"/>
</dbReference>
<dbReference type="InterPro" id="IPR036291">
    <property type="entry name" value="NAD(P)-bd_dom_sf"/>
</dbReference>
<dbReference type="Pfam" id="PF01408">
    <property type="entry name" value="GFO_IDH_MocA"/>
    <property type="match status" value="1"/>
</dbReference>
<dbReference type="PANTHER" id="PTHR42840">
    <property type="entry name" value="NAD(P)-BINDING ROSSMANN-FOLD SUPERFAMILY PROTEIN-RELATED"/>
    <property type="match status" value="1"/>
</dbReference>
<name>A0A4Y8MIS4_9BURK</name>
<dbReference type="Gene3D" id="3.40.50.720">
    <property type="entry name" value="NAD(P)-binding Rossmann-like Domain"/>
    <property type="match status" value="1"/>
</dbReference>
<dbReference type="Pfam" id="PF02894">
    <property type="entry name" value="GFO_IDH_MocA_C"/>
    <property type="match status" value="1"/>
</dbReference>
<dbReference type="AlphaFoldDB" id="A0A4Y8MIS4"/>
<evidence type="ECO:0000256" key="1">
    <source>
        <dbReference type="ARBA" id="ARBA00010928"/>
    </source>
</evidence>
<proteinExistence type="inferred from homology"/>
<protein>
    <submittedName>
        <fullName evidence="5">Inositol 2-dehydrogenase</fullName>
        <ecNumber evidence="5">1.1.1.18</ecNumber>
    </submittedName>
</protein>
<accession>A0A4Y8MIS4</accession>
<dbReference type="EMBL" id="SNVI01000005">
    <property type="protein sequence ID" value="TFE37380.1"/>
    <property type="molecule type" value="Genomic_DNA"/>
</dbReference>
<dbReference type="EC" id="1.1.1.18" evidence="5"/>
<evidence type="ECO:0000259" key="4">
    <source>
        <dbReference type="Pfam" id="PF02894"/>
    </source>
</evidence>
<dbReference type="InterPro" id="IPR004104">
    <property type="entry name" value="Gfo/Idh/MocA-like_OxRdtase_C"/>
</dbReference>
<evidence type="ECO:0000256" key="2">
    <source>
        <dbReference type="ARBA" id="ARBA00023002"/>
    </source>
</evidence>
<dbReference type="GeneID" id="97309338"/>
<comment type="similarity">
    <text evidence="1">Belongs to the Gfo/Idh/MocA family.</text>
</comment>
<dbReference type="RefSeq" id="WP_134465909.1">
    <property type="nucleotide sequence ID" value="NZ_JBHMFL010000022.1"/>
</dbReference>